<dbReference type="OrthoDB" id="8399956at2"/>
<protein>
    <submittedName>
        <fullName evidence="6">Putative acetyltransferase</fullName>
    </submittedName>
</protein>
<dbReference type="InterPro" id="IPR025559">
    <property type="entry name" value="Eis_dom"/>
</dbReference>
<name>A0A3E0GZX6_9PSEU</name>
<keyword evidence="7" id="KW-1185">Reference proteome</keyword>
<dbReference type="InterPro" id="IPR036527">
    <property type="entry name" value="SCP2_sterol-bd_dom_sf"/>
</dbReference>
<dbReference type="Pfam" id="PF13530">
    <property type="entry name" value="SCP2_2"/>
    <property type="match status" value="1"/>
</dbReference>
<comment type="similarity">
    <text evidence="3">Belongs to the acetyltransferase Eis family.</text>
</comment>
<dbReference type="SUPFAM" id="SSF55718">
    <property type="entry name" value="SCP-like"/>
    <property type="match status" value="1"/>
</dbReference>
<feature type="domain" description="Eis-like acetyltransferase" evidence="5">
    <location>
        <begin position="200"/>
        <end position="282"/>
    </location>
</feature>
<feature type="binding site" evidence="3">
    <location>
        <begin position="86"/>
        <end position="88"/>
    </location>
    <ligand>
        <name>acetyl-CoA</name>
        <dbReference type="ChEBI" id="CHEBI:57288"/>
    </ligand>
</feature>
<evidence type="ECO:0000256" key="3">
    <source>
        <dbReference type="HAMAP-Rule" id="MF_01812"/>
    </source>
</evidence>
<evidence type="ECO:0000259" key="4">
    <source>
        <dbReference type="Pfam" id="PF13530"/>
    </source>
</evidence>
<feature type="binding site" evidence="3">
    <location>
        <begin position="119"/>
        <end position="120"/>
    </location>
    <ligand>
        <name>acetyl-CoA</name>
        <dbReference type="ChEBI" id="CHEBI:57288"/>
    </ligand>
</feature>
<dbReference type="InterPro" id="IPR041380">
    <property type="entry name" value="Acetyltransf_17"/>
</dbReference>
<comment type="caution">
    <text evidence="6">The sequence shown here is derived from an EMBL/GenBank/DDBJ whole genome shotgun (WGS) entry which is preliminary data.</text>
</comment>
<dbReference type="PANTHER" id="PTHR37817:SF1">
    <property type="entry name" value="N-ACETYLTRANSFERASE EIS"/>
    <property type="match status" value="1"/>
</dbReference>
<dbReference type="InterPro" id="IPR051554">
    <property type="entry name" value="Acetyltransferase_Eis"/>
</dbReference>
<dbReference type="SUPFAM" id="SSF55729">
    <property type="entry name" value="Acyl-CoA N-acyltransferases (Nat)"/>
    <property type="match status" value="1"/>
</dbReference>
<dbReference type="PANTHER" id="PTHR37817">
    <property type="entry name" value="N-ACETYLTRANSFERASE EIS"/>
    <property type="match status" value="1"/>
</dbReference>
<dbReference type="HAMAP" id="MF_01812">
    <property type="entry name" value="Eis"/>
    <property type="match status" value="1"/>
</dbReference>
<dbReference type="RefSeq" id="WP_116179479.1">
    <property type="nucleotide sequence ID" value="NZ_CP144375.1"/>
</dbReference>
<evidence type="ECO:0000256" key="2">
    <source>
        <dbReference type="ARBA" id="ARBA00023315"/>
    </source>
</evidence>
<feature type="binding site" evidence="3">
    <location>
        <begin position="94"/>
        <end position="99"/>
    </location>
    <ligand>
        <name>acetyl-CoA</name>
        <dbReference type="ChEBI" id="CHEBI:57288"/>
    </ligand>
</feature>
<sequence>MTKPPHDIRTLSGADQLREASALFRRTLHDAPADDEQWSHALGSYDASTSLGAYDDTGMIGTLTAYDSVIALPGGKTVPMAAVSRVGVRPDRTRRGVLNAVMRTFLTGTSAPIATLRASEGTIYRRYGYGVATRFRTAVVDTAKARLHDRAPVSGDVKVVFDQDEVRRRVPELLRRFGTVRPGGILLSDGFWNLALRRDGNAVLVEHDDGVAVYKTKGMRGEHFGWSMEILAMFAATPEATATLWRYLVGVDLIKQITAVGRPLDEDLDLFFADPRTVKYTEVEDETWLRLVDVPAALAARTYGQAEPVVVEVVDDVLPANSGRYLIGPDGAERTDRDPQLRLGVADLGAVYLGDRSLTRHADAGLVEVFDRAASADADRLFRLDAAPWCGTYF</sequence>
<accession>A0A3E0GZX6</accession>
<dbReference type="Pfam" id="PF13527">
    <property type="entry name" value="Acetyltransf_9"/>
    <property type="match status" value="1"/>
</dbReference>
<dbReference type="InterPro" id="IPR016181">
    <property type="entry name" value="Acyl_CoA_acyltransferase"/>
</dbReference>
<dbReference type="Proteomes" id="UP000256269">
    <property type="component" value="Unassembled WGS sequence"/>
</dbReference>
<dbReference type="Gene3D" id="3.30.1050.10">
    <property type="entry name" value="SCP2 sterol-binding domain"/>
    <property type="match status" value="1"/>
</dbReference>
<evidence type="ECO:0000256" key="1">
    <source>
        <dbReference type="ARBA" id="ARBA00022679"/>
    </source>
</evidence>
<dbReference type="GO" id="GO:0030649">
    <property type="term" value="P:aminoglycoside antibiotic catabolic process"/>
    <property type="evidence" value="ECO:0007669"/>
    <property type="project" value="TreeGrafter"/>
</dbReference>
<dbReference type="GO" id="GO:0034069">
    <property type="term" value="F:aminoglycoside N-acetyltransferase activity"/>
    <property type="evidence" value="ECO:0007669"/>
    <property type="project" value="TreeGrafter"/>
</dbReference>
<dbReference type="InterPro" id="IPR022902">
    <property type="entry name" value="NAcTrfase_Eis"/>
</dbReference>
<evidence type="ECO:0000313" key="7">
    <source>
        <dbReference type="Proteomes" id="UP000256269"/>
    </source>
</evidence>
<gene>
    <name evidence="6" type="ORF">BCF44_11636</name>
</gene>
<keyword evidence="1 3" id="KW-0808">Transferase</keyword>
<dbReference type="Pfam" id="PF17668">
    <property type="entry name" value="Acetyltransf_17"/>
    <property type="match status" value="1"/>
</dbReference>
<keyword evidence="2 3" id="KW-0012">Acyltransferase</keyword>
<dbReference type="AlphaFoldDB" id="A0A3E0GZX6"/>
<evidence type="ECO:0000259" key="5">
    <source>
        <dbReference type="Pfam" id="PF17668"/>
    </source>
</evidence>
<comment type="subunit">
    <text evidence="3">Homohexamer; trimer of dimers.</text>
</comment>
<evidence type="ECO:0000313" key="6">
    <source>
        <dbReference type="EMBL" id="REH36167.1"/>
    </source>
</evidence>
<dbReference type="Gene3D" id="3.40.630.30">
    <property type="match status" value="2"/>
</dbReference>
<feature type="domain" description="Enhanced intracellular survival protein" evidence="4">
    <location>
        <begin position="294"/>
        <end position="390"/>
    </location>
</feature>
<proteinExistence type="inferred from homology"/>
<dbReference type="EMBL" id="QUNO01000016">
    <property type="protein sequence ID" value="REH36167.1"/>
    <property type="molecule type" value="Genomic_DNA"/>
</dbReference>
<organism evidence="6 7">
    <name type="scientific">Kutzneria buriramensis</name>
    <dbReference type="NCBI Taxonomy" id="1045776"/>
    <lineage>
        <taxon>Bacteria</taxon>
        <taxon>Bacillati</taxon>
        <taxon>Actinomycetota</taxon>
        <taxon>Actinomycetes</taxon>
        <taxon>Pseudonocardiales</taxon>
        <taxon>Pseudonocardiaceae</taxon>
        <taxon>Kutzneria</taxon>
    </lineage>
</organism>
<feature type="active site" description="Proton donor" evidence="3">
    <location>
        <position position="124"/>
    </location>
</feature>
<feature type="active site" description="Proton acceptor; via carboxylate" evidence="3">
    <location>
        <position position="394"/>
    </location>
</feature>
<reference evidence="6 7" key="1">
    <citation type="submission" date="2018-08" db="EMBL/GenBank/DDBJ databases">
        <title>Genomic Encyclopedia of Archaeal and Bacterial Type Strains, Phase II (KMG-II): from individual species to whole genera.</title>
        <authorList>
            <person name="Goeker M."/>
        </authorList>
    </citation>
    <scope>NUCLEOTIDE SEQUENCE [LARGE SCALE GENOMIC DNA]</scope>
    <source>
        <strain evidence="6 7">DSM 45791</strain>
    </source>
</reference>
<dbReference type="NCBIfam" id="NF002367">
    <property type="entry name" value="PRK01346.1-4"/>
    <property type="match status" value="1"/>
</dbReference>